<dbReference type="Gene3D" id="3.20.20.80">
    <property type="entry name" value="Glycosidases"/>
    <property type="match status" value="3"/>
</dbReference>
<evidence type="ECO:0008006" key="7">
    <source>
        <dbReference type="Google" id="ProtNLM"/>
    </source>
</evidence>
<keyword evidence="6" id="KW-1185">Reference proteome</keyword>
<evidence type="ECO:0000313" key="6">
    <source>
        <dbReference type="Proteomes" id="UP000243459"/>
    </source>
</evidence>
<evidence type="ECO:0000256" key="4">
    <source>
        <dbReference type="RuleBase" id="RU004335"/>
    </source>
</evidence>
<dbReference type="GO" id="GO:0004553">
    <property type="term" value="F:hydrolase activity, hydrolyzing O-glycosyl compounds"/>
    <property type="evidence" value="ECO:0007669"/>
    <property type="project" value="InterPro"/>
</dbReference>
<evidence type="ECO:0000256" key="3">
    <source>
        <dbReference type="ARBA" id="ARBA00023295"/>
    </source>
</evidence>
<dbReference type="Gramene" id="ONK55969">
    <property type="protein sequence ID" value="ONK55969"/>
    <property type="gene ID" value="A4U43_C10F2800"/>
</dbReference>
<evidence type="ECO:0000256" key="2">
    <source>
        <dbReference type="ARBA" id="ARBA00022801"/>
    </source>
</evidence>
<dbReference type="AlphaFoldDB" id="A0A5P1E0N8"/>
<dbReference type="EMBL" id="CM007390">
    <property type="protein sequence ID" value="ONK55969.1"/>
    <property type="molecule type" value="Genomic_DNA"/>
</dbReference>
<dbReference type="PANTHER" id="PTHR32227">
    <property type="entry name" value="GLUCAN ENDO-1,3-BETA-GLUCOSIDASE BG1-RELATED-RELATED"/>
    <property type="match status" value="1"/>
</dbReference>
<dbReference type="SUPFAM" id="SSF51445">
    <property type="entry name" value="(Trans)glycosidases"/>
    <property type="match status" value="2"/>
</dbReference>
<comment type="similarity">
    <text evidence="1 4">Belongs to the glycosyl hydrolase 17 family.</text>
</comment>
<dbReference type="InterPro" id="IPR000490">
    <property type="entry name" value="Glyco_hydro_17"/>
</dbReference>
<gene>
    <name evidence="5" type="ORF">A4U43_C10F2800</name>
</gene>
<protein>
    <recommendedName>
        <fullName evidence="7">Glucan endo-1,3-beta-D-glucosidase</fullName>
    </recommendedName>
</protein>
<dbReference type="GO" id="GO:0005975">
    <property type="term" value="P:carbohydrate metabolic process"/>
    <property type="evidence" value="ECO:0007669"/>
    <property type="project" value="InterPro"/>
</dbReference>
<reference evidence="6" key="1">
    <citation type="journal article" date="2017" name="Nat. Commun.">
        <title>The asparagus genome sheds light on the origin and evolution of a young Y chromosome.</title>
        <authorList>
            <person name="Harkess A."/>
            <person name="Zhou J."/>
            <person name="Xu C."/>
            <person name="Bowers J.E."/>
            <person name="Van der Hulst R."/>
            <person name="Ayyampalayam S."/>
            <person name="Mercati F."/>
            <person name="Riccardi P."/>
            <person name="McKain M.R."/>
            <person name="Kakrana A."/>
            <person name="Tang H."/>
            <person name="Ray J."/>
            <person name="Groenendijk J."/>
            <person name="Arikit S."/>
            <person name="Mathioni S.M."/>
            <person name="Nakano M."/>
            <person name="Shan H."/>
            <person name="Telgmann-Rauber A."/>
            <person name="Kanno A."/>
            <person name="Yue Z."/>
            <person name="Chen H."/>
            <person name="Li W."/>
            <person name="Chen Y."/>
            <person name="Xu X."/>
            <person name="Zhang Y."/>
            <person name="Luo S."/>
            <person name="Chen H."/>
            <person name="Gao J."/>
            <person name="Mao Z."/>
            <person name="Pires J.C."/>
            <person name="Luo M."/>
            <person name="Kudrna D."/>
            <person name="Wing R.A."/>
            <person name="Meyers B.C."/>
            <person name="Yi K."/>
            <person name="Kong H."/>
            <person name="Lavrijsen P."/>
            <person name="Sunseri F."/>
            <person name="Falavigna A."/>
            <person name="Ye Y."/>
            <person name="Leebens-Mack J.H."/>
            <person name="Chen G."/>
        </authorList>
    </citation>
    <scope>NUCLEOTIDE SEQUENCE [LARGE SCALE GENOMIC DNA]</scope>
    <source>
        <strain evidence="6">cv. DH0086</strain>
    </source>
</reference>
<keyword evidence="3" id="KW-0326">Glycosidase</keyword>
<dbReference type="InterPro" id="IPR044965">
    <property type="entry name" value="Glyco_hydro_17_plant"/>
</dbReference>
<proteinExistence type="inferred from homology"/>
<organism evidence="5 6">
    <name type="scientific">Asparagus officinalis</name>
    <name type="common">Garden asparagus</name>
    <dbReference type="NCBI Taxonomy" id="4686"/>
    <lineage>
        <taxon>Eukaryota</taxon>
        <taxon>Viridiplantae</taxon>
        <taxon>Streptophyta</taxon>
        <taxon>Embryophyta</taxon>
        <taxon>Tracheophyta</taxon>
        <taxon>Spermatophyta</taxon>
        <taxon>Magnoliopsida</taxon>
        <taxon>Liliopsida</taxon>
        <taxon>Asparagales</taxon>
        <taxon>Asparagaceae</taxon>
        <taxon>Asparagoideae</taxon>
        <taxon>Asparagus</taxon>
    </lineage>
</organism>
<evidence type="ECO:0000313" key="5">
    <source>
        <dbReference type="EMBL" id="ONK55969.1"/>
    </source>
</evidence>
<dbReference type="Pfam" id="PF00332">
    <property type="entry name" value="Glyco_hydro_17"/>
    <property type="match status" value="2"/>
</dbReference>
<dbReference type="InterPro" id="IPR017853">
    <property type="entry name" value="GH"/>
</dbReference>
<dbReference type="Proteomes" id="UP000243459">
    <property type="component" value="Chromosome 10"/>
</dbReference>
<keyword evidence="2" id="KW-0378">Hydrolase</keyword>
<sequence>MRLYSPDADALQALRGSDIQVILDVPNTDLQSVVSDPSSASSWVSANVKAYAPDVSFRYIAVGNEVIPGDAARYVGDEAQIHLDYALFTAPGTVVTDAPLLVNVYPYFSYVGDEAQIHLDYALFTAPGTVVTDGPYQYQNLFDAIMDSLYAALERVGGESVLIVVSESRWPSAGGYASTTVENARTYNQNLIGHVGKGTPKRPGGIEAYIFDMFDEDGKKGTPKRPGGIEAYIFDMFDEDGKGGVETEKHFGLFDPSTRQPKYPINFSG</sequence>
<evidence type="ECO:0000256" key="1">
    <source>
        <dbReference type="ARBA" id="ARBA00008773"/>
    </source>
</evidence>
<accession>A0A5P1E0N8</accession>
<name>A0A5P1E0N8_ASPOF</name>